<organism evidence="1 2">
    <name type="scientific">Trifolium subterraneum</name>
    <name type="common">Subterranean clover</name>
    <dbReference type="NCBI Taxonomy" id="3900"/>
    <lineage>
        <taxon>Eukaryota</taxon>
        <taxon>Viridiplantae</taxon>
        <taxon>Streptophyta</taxon>
        <taxon>Embryophyta</taxon>
        <taxon>Tracheophyta</taxon>
        <taxon>Spermatophyta</taxon>
        <taxon>Magnoliopsida</taxon>
        <taxon>eudicotyledons</taxon>
        <taxon>Gunneridae</taxon>
        <taxon>Pentapetalae</taxon>
        <taxon>rosids</taxon>
        <taxon>fabids</taxon>
        <taxon>Fabales</taxon>
        <taxon>Fabaceae</taxon>
        <taxon>Papilionoideae</taxon>
        <taxon>50 kb inversion clade</taxon>
        <taxon>NPAAA clade</taxon>
        <taxon>Hologalegina</taxon>
        <taxon>IRL clade</taxon>
        <taxon>Trifolieae</taxon>
        <taxon>Trifolium</taxon>
    </lineage>
</organism>
<dbReference type="GO" id="GO:0009451">
    <property type="term" value="P:RNA modification"/>
    <property type="evidence" value="ECO:0007669"/>
    <property type="project" value="InterPro"/>
</dbReference>
<evidence type="ECO:0000313" key="1">
    <source>
        <dbReference type="EMBL" id="GAU33874.1"/>
    </source>
</evidence>
<evidence type="ECO:0000313" key="2">
    <source>
        <dbReference type="Proteomes" id="UP000242715"/>
    </source>
</evidence>
<keyword evidence="2" id="KW-1185">Reference proteome</keyword>
<dbReference type="EMBL" id="DF973539">
    <property type="protein sequence ID" value="GAU33874.1"/>
    <property type="molecule type" value="Genomic_DNA"/>
</dbReference>
<dbReference type="GO" id="GO:0003723">
    <property type="term" value="F:RNA binding"/>
    <property type="evidence" value="ECO:0007669"/>
    <property type="project" value="InterPro"/>
</dbReference>
<dbReference type="InterPro" id="IPR011990">
    <property type="entry name" value="TPR-like_helical_dom_sf"/>
</dbReference>
<name>A0A2Z6MMU2_TRISU</name>
<proteinExistence type="predicted"/>
<accession>A0A2Z6MMU2</accession>
<evidence type="ECO:0008006" key="3">
    <source>
        <dbReference type="Google" id="ProtNLM"/>
    </source>
</evidence>
<dbReference type="AlphaFoldDB" id="A0A2Z6MMU2"/>
<sequence length="125" mass="14521">MARFRLRRTSFCHVSSFSSISFKPHLQNENFSDTKQQLTTLCSKGHIKQAFENFIYEIWTQPRQQVHAYVVKCGFEFNLVVGCSLAHMYMKAGSLRDGERIIKWMPNCNLVAWNTLMAGKAQNRI</sequence>
<reference evidence="2" key="1">
    <citation type="journal article" date="2017" name="Front. Plant Sci.">
        <title>Climate Clever Clovers: New Paradigm to Reduce the Environmental Footprint of Ruminants by Breeding Low Methanogenic Forages Utilizing Haplotype Variation.</title>
        <authorList>
            <person name="Kaur P."/>
            <person name="Appels R."/>
            <person name="Bayer P.E."/>
            <person name="Keeble-Gagnere G."/>
            <person name="Wang J."/>
            <person name="Hirakawa H."/>
            <person name="Shirasawa K."/>
            <person name="Vercoe P."/>
            <person name="Stefanova K."/>
            <person name="Durmic Z."/>
            <person name="Nichols P."/>
            <person name="Revell C."/>
            <person name="Isobe S.N."/>
            <person name="Edwards D."/>
            <person name="Erskine W."/>
        </authorList>
    </citation>
    <scope>NUCLEOTIDE SEQUENCE [LARGE SCALE GENOMIC DNA]</scope>
    <source>
        <strain evidence="2">cv. Daliak</strain>
    </source>
</reference>
<protein>
    <recommendedName>
        <fullName evidence="3">Pentatricopeptide repeat-containing protein</fullName>
    </recommendedName>
</protein>
<dbReference type="PANTHER" id="PTHR47926">
    <property type="entry name" value="PENTATRICOPEPTIDE REPEAT-CONTAINING PROTEIN"/>
    <property type="match status" value="1"/>
</dbReference>
<dbReference type="OrthoDB" id="1421193at2759"/>
<dbReference type="InterPro" id="IPR046960">
    <property type="entry name" value="PPR_At4g14850-like_plant"/>
</dbReference>
<dbReference type="Gene3D" id="1.25.40.10">
    <property type="entry name" value="Tetratricopeptide repeat domain"/>
    <property type="match status" value="1"/>
</dbReference>
<dbReference type="Proteomes" id="UP000242715">
    <property type="component" value="Unassembled WGS sequence"/>
</dbReference>
<gene>
    <name evidence="1" type="ORF">TSUD_66610</name>
</gene>